<proteinExistence type="predicted"/>
<dbReference type="AlphaFoldDB" id="A0A1R1XQM8"/>
<sequence length="405" mass="45433">MCQEALYAFISKKPAAKRQRIQPFRRRQQSTVTKNTDSSNTVKAQSTAAATAAEAEGISDITRPRGCFHAHLDLQAVQKVTLISLEQPLLPIQRPAIQAITELVYLHEHPHPSSRMIQVERNSCLGTSRRPADYERIQRRVPNEHTLNLLQALGALIQGQFREVVNYAVLVDHTPLNGDQHERNVSQSSIRQDPESPTQSQQNAQRCEADEKSNPEPVFLEVPANVMERSLVLAQDARAGDIYRLKRLSLGNSSRTQFLTRDIELQGCETAFKREGTVYGAVCTEAQDCGGSISVSLLRKHNYTLLCQEILGYYLPETAGINRINMISLPQDQQPPRNDLCSIRTKFSGRPQQTDFANRVVSIARVIFSTELEVWTPRRRPLCIIPEQEAGSILKLVPGQHSALK</sequence>
<gene>
    <name evidence="2" type="ORF">AYI70_g6289</name>
</gene>
<reference evidence="2 3" key="1">
    <citation type="submission" date="2017-01" db="EMBL/GenBank/DDBJ databases">
        <authorList>
            <person name="Mah S.A."/>
            <person name="Swanson W.J."/>
            <person name="Moy G.W."/>
            <person name="Vacquier V.D."/>
        </authorList>
    </citation>
    <scope>NUCLEOTIDE SEQUENCE [LARGE SCALE GENOMIC DNA]</scope>
    <source>
        <strain evidence="2 3">GSMNP</strain>
    </source>
</reference>
<feature type="compositionally biased region" description="Polar residues" evidence="1">
    <location>
        <begin position="30"/>
        <end position="46"/>
    </location>
</feature>
<dbReference type="Proteomes" id="UP000187283">
    <property type="component" value="Unassembled WGS sequence"/>
</dbReference>
<dbReference type="EMBL" id="LSSN01002186">
    <property type="protein sequence ID" value="OMJ16943.1"/>
    <property type="molecule type" value="Genomic_DNA"/>
</dbReference>
<protein>
    <submittedName>
        <fullName evidence="2">Uncharacterized protein</fullName>
    </submittedName>
</protein>
<feature type="compositionally biased region" description="Basic residues" evidence="1">
    <location>
        <begin position="18"/>
        <end position="28"/>
    </location>
</feature>
<evidence type="ECO:0000313" key="3">
    <source>
        <dbReference type="Proteomes" id="UP000187283"/>
    </source>
</evidence>
<evidence type="ECO:0000313" key="2">
    <source>
        <dbReference type="EMBL" id="OMJ16943.1"/>
    </source>
</evidence>
<accession>A0A1R1XQM8</accession>
<feature type="compositionally biased region" description="Polar residues" evidence="1">
    <location>
        <begin position="185"/>
        <end position="205"/>
    </location>
</feature>
<comment type="caution">
    <text evidence="2">The sequence shown here is derived from an EMBL/GenBank/DDBJ whole genome shotgun (WGS) entry which is preliminary data.</text>
</comment>
<keyword evidence="3" id="KW-1185">Reference proteome</keyword>
<feature type="region of interest" description="Disordered" evidence="1">
    <location>
        <begin position="176"/>
        <end position="214"/>
    </location>
</feature>
<feature type="region of interest" description="Disordered" evidence="1">
    <location>
        <begin position="18"/>
        <end position="48"/>
    </location>
</feature>
<organism evidence="2 3">
    <name type="scientific">Smittium culicis</name>
    <dbReference type="NCBI Taxonomy" id="133412"/>
    <lineage>
        <taxon>Eukaryota</taxon>
        <taxon>Fungi</taxon>
        <taxon>Fungi incertae sedis</taxon>
        <taxon>Zoopagomycota</taxon>
        <taxon>Kickxellomycotina</taxon>
        <taxon>Harpellomycetes</taxon>
        <taxon>Harpellales</taxon>
        <taxon>Legeriomycetaceae</taxon>
        <taxon>Smittium</taxon>
    </lineage>
</organism>
<name>A0A1R1XQM8_9FUNG</name>
<evidence type="ECO:0000256" key="1">
    <source>
        <dbReference type="SAM" id="MobiDB-lite"/>
    </source>
</evidence>